<proteinExistence type="predicted"/>
<gene>
    <name evidence="1" type="primary">pan</name>
    <name evidence="1" type="ORF">E2C01_066501</name>
</gene>
<sequence length="21" mass="2600">MKKCRARYGLEQQSQWCKPCR</sequence>
<keyword evidence="2" id="KW-1185">Reference proteome</keyword>
<reference evidence="1 2" key="1">
    <citation type="submission" date="2019-05" db="EMBL/GenBank/DDBJ databases">
        <title>Another draft genome of Portunus trituberculatus and its Hox gene families provides insights of decapod evolution.</title>
        <authorList>
            <person name="Jeong J.-H."/>
            <person name="Song I."/>
            <person name="Kim S."/>
            <person name="Choi T."/>
            <person name="Kim D."/>
            <person name="Ryu S."/>
            <person name="Kim W."/>
        </authorList>
    </citation>
    <scope>NUCLEOTIDE SEQUENCE [LARGE SCALE GENOMIC DNA]</scope>
    <source>
        <tissue evidence="1">Muscle</tissue>
    </source>
</reference>
<protein>
    <submittedName>
        <fullName evidence="1">Protein pangolin, isoforms A/H/I/S</fullName>
    </submittedName>
</protein>
<dbReference type="Proteomes" id="UP000324222">
    <property type="component" value="Unassembled WGS sequence"/>
</dbReference>
<organism evidence="1 2">
    <name type="scientific">Portunus trituberculatus</name>
    <name type="common">Swimming crab</name>
    <name type="synonym">Neptunus trituberculatus</name>
    <dbReference type="NCBI Taxonomy" id="210409"/>
    <lineage>
        <taxon>Eukaryota</taxon>
        <taxon>Metazoa</taxon>
        <taxon>Ecdysozoa</taxon>
        <taxon>Arthropoda</taxon>
        <taxon>Crustacea</taxon>
        <taxon>Multicrustacea</taxon>
        <taxon>Malacostraca</taxon>
        <taxon>Eumalacostraca</taxon>
        <taxon>Eucarida</taxon>
        <taxon>Decapoda</taxon>
        <taxon>Pleocyemata</taxon>
        <taxon>Brachyura</taxon>
        <taxon>Eubrachyura</taxon>
        <taxon>Portunoidea</taxon>
        <taxon>Portunidae</taxon>
        <taxon>Portuninae</taxon>
        <taxon>Portunus</taxon>
    </lineage>
</organism>
<name>A0A5B7HUU8_PORTR</name>
<evidence type="ECO:0000313" key="1">
    <source>
        <dbReference type="EMBL" id="MPC72204.1"/>
    </source>
</evidence>
<accession>A0A5B7HUU8</accession>
<dbReference type="SMART" id="SM01366">
    <property type="entry name" value="c-clamp"/>
    <property type="match status" value="1"/>
</dbReference>
<dbReference type="EMBL" id="VSRR010034320">
    <property type="protein sequence ID" value="MPC72204.1"/>
    <property type="molecule type" value="Genomic_DNA"/>
</dbReference>
<comment type="caution">
    <text evidence="1">The sequence shown here is derived from an EMBL/GenBank/DDBJ whole genome shotgun (WGS) entry which is preliminary data.</text>
</comment>
<dbReference type="AlphaFoldDB" id="A0A5B7HUU8"/>
<evidence type="ECO:0000313" key="2">
    <source>
        <dbReference type="Proteomes" id="UP000324222"/>
    </source>
</evidence>